<keyword evidence="3" id="KW-0732">Signal</keyword>
<dbReference type="InterPro" id="IPR050245">
    <property type="entry name" value="PrsA_foldase"/>
</dbReference>
<dbReference type="RefSeq" id="WP_112258577.1">
    <property type="nucleotide sequence ID" value="NZ_QMIG01000011.1"/>
</dbReference>
<comment type="caution">
    <text evidence="4">The sequence shown here is derived from an EMBL/GenBank/DDBJ whole genome shotgun (WGS) entry which is preliminary data.</text>
</comment>
<dbReference type="SUPFAM" id="SSF109998">
    <property type="entry name" value="Triger factor/SurA peptide-binding domain-like"/>
    <property type="match status" value="1"/>
</dbReference>
<evidence type="ECO:0000256" key="2">
    <source>
        <dbReference type="SAM" id="MobiDB-lite"/>
    </source>
</evidence>
<evidence type="ECO:0000313" key="5">
    <source>
        <dbReference type="Proteomes" id="UP000250462"/>
    </source>
</evidence>
<name>A0A329QN03_9ACTN</name>
<accession>A0A329QN03</accession>
<feature type="signal peptide" evidence="3">
    <location>
        <begin position="1"/>
        <end position="19"/>
    </location>
</feature>
<organism evidence="4 5">
    <name type="scientific">Phytoactinopolyspora halophila</name>
    <dbReference type="NCBI Taxonomy" id="1981511"/>
    <lineage>
        <taxon>Bacteria</taxon>
        <taxon>Bacillati</taxon>
        <taxon>Actinomycetota</taxon>
        <taxon>Actinomycetes</taxon>
        <taxon>Jiangellales</taxon>
        <taxon>Jiangellaceae</taxon>
        <taxon>Phytoactinopolyspora</taxon>
    </lineage>
</organism>
<dbReference type="OrthoDB" id="4775280at2"/>
<dbReference type="EMBL" id="QMIG01000011">
    <property type="protein sequence ID" value="RAW13734.1"/>
    <property type="molecule type" value="Genomic_DNA"/>
</dbReference>
<dbReference type="InterPro" id="IPR027304">
    <property type="entry name" value="Trigger_fact/SurA_dom_sf"/>
</dbReference>
<evidence type="ECO:0000256" key="3">
    <source>
        <dbReference type="SAM" id="SignalP"/>
    </source>
</evidence>
<dbReference type="PROSITE" id="PS51257">
    <property type="entry name" value="PROKAR_LIPOPROTEIN"/>
    <property type="match status" value="1"/>
</dbReference>
<evidence type="ECO:0000313" key="4">
    <source>
        <dbReference type="EMBL" id="RAW13734.1"/>
    </source>
</evidence>
<feature type="coiled-coil region" evidence="1">
    <location>
        <begin position="192"/>
        <end position="252"/>
    </location>
</feature>
<reference evidence="4 5" key="1">
    <citation type="submission" date="2018-06" db="EMBL/GenBank/DDBJ databases">
        <title>Phytoactinopolyspora halophila sp. nov., a novel halophilic actinomycete isolated from a saline soil in China.</title>
        <authorList>
            <person name="Tang S.-K."/>
        </authorList>
    </citation>
    <scope>NUCLEOTIDE SEQUENCE [LARGE SCALE GENOMIC DNA]</scope>
    <source>
        <strain evidence="4 5">YIM 96934</strain>
    </source>
</reference>
<evidence type="ECO:0000256" key="1">
    <source>
        <dbReference type="SAM" id="Coils"/>
    </source>
</evidence>
<keyword evidence="1" id="KW-0175">Coiled coil</keyword>
<gene>
    <name evidence="4" type="ORF">DPM12_12035</name>
</gene>
<dbReference type="AlphaFoldDB" id="A0A329QN03"/>
<sequence>MFKKTLLSIGLAISLASVAACGEDGEEENDEASSEQEQEEQEDNEQQQQGMPEPPDLEEIPDVVAEVNGSEIPKEDFVSSYERQYQQMAMQSQQSGQELGDEQVEQLKQQTAEGLVDTELLVQEAENRGFEASEEDVNETLGDLAEQNGMESGEDFKNAVKEQQGMEEEELMSQLEIQVKLEQLVSDEAGEIDPTEEELQELYDQSKEQREQMGTAEDMDSFEEMKPQLEEQAKAQEENEAVQALISDLREDAEITINV</sequence>
<dbReference type="Proteomes" id="UP000250462">
    <property type="component" value="Unassembled WGS sequence"/>
</dbReference>
<dbReference type="PANTHER" id="PTHR47245:SF2">
    <property type="entry name" value="PEPTIDYL-PROLYL CIS-TRANS ISOMERASE HP_0175-RELATED"/>
    <property type="match status" value="1"/>
</dbReference>
<feature type="compositionally biased region" description="Low complexity" evidence="2">
    <location>
        <begin position="84"/>
        <end position="97"/>
    </location>
</feature>
<keyword evidence="4" id="KW-0413">Isomerase</keyword>
<proteinExistence type="predicted"/>
<feature type="compositionally biased region" description="Acidic residues" evidence="2">
    <location>
        <begin position="23"/>
        <end position="45"/>
    </location>
</feature>
<dbReference type="PANTHER" id="PTHR47245">
    <property type="entry name" value="PEPTIDYLPROLYL ISOMERASE"/>
    <property type="match status" value="1"/>
</dbReference>
<dbReference type="GO" id="GO:0016853">
    <property type="term" value="F:isomerase activity"/>
    <property type="evidence" value="ECO:0007669"/>
    <property type="project" value="UniProtKB-KW"/>
</dbReference>
<keyword evidence="5" id="KW-1185">Reference proteome</keyword>
<dbReference type="Gene3D" id="1.10.4030.10">
    <property type="entry name" value="Porin chaperone SurA, peptide-binding domain"/>
    <property type="match status" value="1"/>
</dbReference>
<feature type="chain" id="PRO_5038486263" evidence="3">
    <location>
        <begin position="20"/>
        <end position="259"/>
    </location>
</feature>
<dbReference type="Pfam" id="PF13624">
    <property type="entry name" value="SurA_N_3"/>
    <property type="match status" value="1"/>
</dbReference>
<protein>
    <submittedName>
        <fullName evidence="4">Peptidylprolyl isomerase</fullName>
    </submittedName>
</protein>
<feature type="region of interest" description="Disordered" evidence="2">
    <location>
        <begin position="21"/>
        <end position="106"/>
    </location>
</feature>